<dbReference type="AlphaFoldDB" id="A0A916S3D4"/>
<dbReference type="GO" id="GO:0003677">
    <property type="term" value="F:DNA binding"/>
    <property type="evidence" value="ECO:0007669"/>
    <property type="project" value="InterPro"/>
</dbReference>
<dbReference type="InterPro" id="IPR047650">
    <property type="entry name" value="Transpos_IS110"/>
</dbReference>
<dbReference type="PANTHER" id="PTHR33055:SF13">
    <property type="entry name" value="TRANSPOSASE"/>
    <property type="match status" value="1"/>
</dbReference>
<dbReference type="PANTHER" id="PTHR33055">
    <property type="entry name" value="TRANSPOSASE FOR INSERTION SEQUENCE ELEMENT IS1111A"/>
    <property type="match status" value="1"/>
</dbReference>
<dbReference type="Proteomes" id="UP000636264">
    <property type="component" value="Unassembled WGS sequence"/>
</dbReference>
<reference evidence="2" key="1">
    <citation type="journal article" date="2014" name="Int. J. Syst. Evol. Microbiol.">
        <title>Complete genome sequence of Corynebacterium casei LMG S-19264T (=DSM 44701T), isolated from a smear-ripened cheese.</title>
        <authorList>
            <consortium name="US DOE Joint Genome Institute (JGI-PGF)"/>
            <person name="Walter F."/>
            <person name="Albersmeier A."/>
            <person name="Kalinowski J."/>
            <person name="Ruckert C."/>
        </authorList>
    </citation>
    <scope>NUCLEOTIDE SEQUENCE</scope>
    <source>
        <strain evidence="2">CGMCC 1.15320</strain>
    </source>
</reference>
<name>A0A916S3D4_9HYPH</name>
<accession>A0A916S3D4</accession>
<sequence>MLSKEEFVKAAWGVVGRKVSKTQILMDIYETASTSIGLPLPLEAPAVRMFRMVVAEARSLIRQRNEIEAQADELLRHSQDYQLLRQIPGVGPIIALTIIAEAGDLRRFHHHRQFLKFCGLDLSTQQSGQYRGQTRLSKFGNARLRRALWIAGQVAIRQRENGFRHKFERYIAKDRDNPDLRRKALTAITAKMARVVHAVIKSGSDYRPFVEGRVPGGRTSLS</sequence>
<dbReference type="GO" id="GO:0006313">
    <property type="term" value="P:DNA transposition"/>
    <property type="evidence" value="ECO:0007669"/>
    <property type="project" value="InterPro"/>
</dbReference>
<protein>
    <recommendedName>
        <fullName evidence="1">Transposase IS116/IS110/IS902 C-terminal domain-containing protein</fullName>
    </recommendedName>
</protein>
<gene>
    <name evidence="2" type="ORF">GCM10011385_40790</name>
</gene>
<dbReference type="InterPro" id="IPR003346">
    <property type="entry name" value="Transposase_20"/>
</dbReference>
<organism evidence="2 3">
    <name type="scientific">Nitratireductor aestuarii</name>
    <dbReference type="NCBI Taxonomy" id="1735103"/>
    <lineage>
        <taxon>Bacteria</taxon>
        <taxon>Pseudomonadati</taxon>
        <taxon>Pseudomonadota</taxon>
        <taxon>Alphaproteobacteria</taxon>
        <taxon>Hyphomicrobiales</taxon>
        <taxon>Phyllobacteriaceae</taxon>
        <taxon>Nitratireductor</taxon>
    </lineage>
</organism>
<dbReference type="GO" id="GO:0004803">
    <property type="term" value="F:transposase activity"/>
    <property type="evidence" value="ECO:0007669"/>
    <property type="project" value="InterPro"/>
</dbReference>
<comment type="caution">
    <text evidence="2">The sequence shown here is derived from an EMBL/GenBank/DDBJ whole genome shotgun (WGS) entry which is preliminary data.</text>
</comment>
<keyword evidence="3" id="KW-1185">Reference proteome</keyword>
<evidence type="ECO:0000259" key="1">
    <source>
        <dbReference type="Pfam" id="PF02371"/>
    </source>
</evidence>
<dbReference type="Pfam" id="PF02371">
    <property type="entry name" value="Transposase_20"/>
    <property type="match status" value="1"/>
</dbReference>
<proteinExistence type="predicted"/>
<evidence type="ECO:0000313" key="3">
    <source>
        <dbReference type="Proteomes" id="UP000636264"/>
    </source>
</evidence>
<feature type="domain" description="Transposase IS116/IS110/IS902 C-terminal" evidence="1">
    <location>
        <begin position="82"/>
        <end position="164"/>
    </location>
</feature>
<reference evidence="2" key="2">
    <citation type="submission" date="2020-09" db="EMBL/GenBank/DDBJ databases">
        <authorList>
            <person name="Sun Q."/>
            <person name="Zhou Y."/>
        </authorList>
    </citation>
    <scope>NUCLEOTIDE SEQUENCE</scope>
    <source>
        <strain evidence="2">CGMCC 1.15320</strain>
    </source>
</reference>
<dbReference type="NCBIfam" id="NF033542">
    <property type="entry name" value="transpos_IS110"/>
    <property type="match status" value="1"/>
</dbReference>
<dbReference type="EMBL" id="BMIF01000027">
    <property type="protein sequence ID" value="GGA82425.1"/>
    <property type="molecule type" value="Genomic_DNA"/>
</dbReference>
<evidence type="ECO:0000313" key="2">
    <source>
        <dbReference type="EMBL" id="GGA82425.1"/>
    </source>
</evidence>